<proteinExistence type="predicted"/>
<evidence type="ECO:0000313" key="3">
    <source>
        <dbReference type="EMBL" id="GCA65404.1"/>
    </source>
</evidence>
<dbReference type="InterPro" id="IPR001313">
    <property type="entry name" value="Pumilio_RNA-bd_rpt"/>
</dbReference>
<dbReference type="PROSITE" id="PS50302">
    <property type="entry name" value="PUM"/>
    <property type="match status" value="1"/>
</dbReference>
<reference evidence="3 4" key="1">
    <citation type="journal article" date="2018" name="PLoS ONE">
        <title>The draft genome of Kipferlia bialata reveals reductive genome evolution in fornicate parasites.</title>
        <authorList>
            <person name="Tanifuji G."/>
            <person name="Takabayashi S."/>
            <person name="Kume K."/>
            <person name="Takagi M."/>
            <person name="Nakayama T."/>
            <person name="Kamikawa R."/>
            <person name="Inagaki Y."/>
            <person name="Hashimoto T."/>
        </authorList>
    </citation>
    <scope>NUCLEOTIDE SEQUENCE [LARGE SCALE GENOMIC DNA]</scope>
    <source>
        <strain evidence="3">NY0173</strain>
    </source>
</reference>
<name>A0A391NW95_9EUKA</name>
<dbReference type="EMBL" id="BDIP01010998">
    <property type="protein sequence ID" value="GCA65404.1"/>
    <property type="molecule type" value="Genomic_DNA"/>
</dbReference>
<dbReference type="GO" id="GO:0003723">
    <property type="term" value="F:RNA binding"/>
    <property type="evidence" value="ECO:0007669"/>
    <property type="project" value="InterPro"/>
</dbReference>
<accession>A0A391NW95</accession>
<evidence type="ECO:0000313" key="4">
    <source>
        <dbReference type="Proteomes" id="UP000265618"/>
    </source>
</evidence>
<organism evidence="3 4">
    <name type="scientific">Kipferlia bialata</name>
    <dbReference type="NCBI Taxonomy" id="797122"/>
    <lineage>
        <taxon>Eukaryota</taxon>
        <taxon>Metamonada</taxon>
        <taxon>Carpediemonas-like organisms</taxon>
        <taxon>Kipferlia</taxon>
    </lineage>
</organism>
<evidence type="ECO:0000256" key="1">
    <source>
        <dbReference type="ARBA" id="ARBA00022737"/>
    </source>
</evidence>
<dbReference type="AlphaFoldDB" id="A0A391NW95"/>
<dbReference type="Pfam" id="PF00806">
    <property type="entry name" value="PUF"/>
    <property type="match status" value="1"/>
</dbReference>
<sequence>FPLLLNDKFGNYVVQRMLKFGNYVVQRMLKV</sequence>
<dbReference type="Proteomes" id="UP000265618">
    <property type="component" value="Unassembled WGS sequence"/>
</dbReference>
<gene>
    <name evidence="3" type="ORF">KIPB_017040</name>
</gene>
<keyword evidence="1" id="KW-0677">Repeat</keyword>
<evidence type="ECO:0008006" key="5">
    <source>
        <dbReference type="Google" id="ProtNLM"/>
    </source>
</evidence>
<keyword evidence="4" id="KW-1185">Reference proteome</keyword>
<evidence type="ECO:0000256" key="2">
    <source>
        <dbReference type="PROSITE-ProRule" id="PRU00317"/>
    </source>
</evidence>
<feature type="non-terminal residue" evidence="3">
    <location>
        <position position="1"/>
    </location>
</feature>
<comment type="caution">
    <text evidence="3">The sequence shown here is derived from an EMBL/GenBank/DDBJ whole genome shotgun (WGS) entry which is preliminary data.</text>
</comment>
<feature type="repeat" description="Pumilio" evidence="2">
    <location>
        <begin position="1"/>
        <end position="31"/>
    </location>
</feature>
<protein>
    <recommendedName>
        <fullName evidence="5">PUM-HD domain-containing protein</fullName>
    </recommendedName>
</protein>